<comment type="similarity">
    <text evidence="2">Belongs to the TFB1 family.</text>
</comment>
<dbReference type="InterPro" id="IPR011993">
    <property type="entry name" value="PH-like_dom_sf"/>
</dbReference>
<keyword evidence="3" id="KW-0677">Repeat</keyword>
<keyword evidence="4" id="KW-0805">Transcription regulation</keyword>
<dbReference type="PROSITE" id="PS50858">
    <property type="entry name" value="BSD"/>
    <property type="match status" value="2"/>
</dbReference>
<feature type="region of interest" description="Disordered" evidence="8">
    <location>
        <begin position="523"/>
        <end position="544"/>
    </location>
</feature>
<gene>
    <name evidence="10" type="ORF">B0T21DRAFT_345578</name>
</gene>
<reference evidence="10" key="1">
    <citation type="submission" date="2023-06" db="EMBL/GenBank/DDBJ databases">
        <title>Genome-scale phylogeny and comparative genomics of the fungal order Sordariales.</title>
        <authorList>
            <consortium name="Lawrence Berkeley National Laboratory"/>
            <person name="Hensen N."/>
            <person name="Bonometti L."/>
            <person name="Westerberg I."/>
            <person name="Brannstrom I.O."/>
            <person name="Guillou S."/>
            <person name="Cros-Aarteil S."/>
            <person name="Calhoun S."/>
            <person name="Haridas S."/>
            <person name="Kuo A."/>
            <person name="Mondo S."/>
            <person name="Pangilinan J."/>
            <person name="Riley R."/>
            <person name="Labutti K."/>
            <person name="Andreopoulos B."/>
            <person name="Lipzen A."/>
            <person name="Chen C."/>
            <person name="Yanf M."/>
            <person name="Daum C."/>
            <person name="Ng V."/>
            <person name="Clum A."/>
            <person name="Steindorff A."/>
            <person name="Ohm R."/>
            <person name="Martin F."/>
            <person name="Silar P."/>
            <person name="Natvig D."/>
            <person name="Lalanne C."/>
            <person name="Gautier V."/>
            <person name="Ament-Velasquez S.L."/>
            <person name="Kruys A."/>
            <person name="Hutchinson M.I."/>
            <person name="Powell A.J."/>
            <person name="Barry K."/>
            <person name="Miller A.N."/>
            <person name="Grigoriev I.V."/>
            <person name="Debuchy R."/>
            <person name="Gladieux P."/>
            <person name="Thoren M.H."/>
            <person name="Johannesson H."/>
        </authorList>
    </citation>
    <scope>NUCLEOTIDE SEQUENCE</scope>
    <source>
        <strain evidence="10">CBS 540.89</strain>
    </source>
</reference>
<evidence type="ECO:0000256" key="8">
    <source>
        <dbReference type="SAM" id="MobiDB-lite"/>
    </source>
</evidence>
<evidence type="ECO:0000256" key="3">
    <source>
        <dbReference type="ARBA" id="ARBA00022737"/>
    </source>
</evidence>
<evidence type="ECO:0000256" key="7">
    <source>
        <dbReference type="SAM" id="Coils"/>
    </source>
</evidence>
<dbReference type="Pfam" id="PF08567">
    <property type="entry name" value="PH_TFIIH"/>
    <property type="match status" value="1"/>
</dbReference>
<comment type="subcellular location">
    <subcellularLocation>
        <location evidence="1">Nucleus</location>
    </subcellularLocation>
</comment>
<evidence type="ECO:0000313" key="11">
    <source>
        <dbReference type="Proteomes" id="UP001172159"/>
    </source>
</evidence>
<dbReference type="GO" id="GO:0006351">
    <property type="term" value="P:DNA-templated transcription"/>
    <property type="evidence" value="ECO:0007669"/>
    <property type="project" value="InterPro"/>
</dbReference>
<evidence type="ECO:0000256" key="6">
    <source>
        <dbReference type="ARBA" id="ARBA00023242"/>
    </source>
</evidence>
<keyword evidence="5" id="KW-0804">Transcription</keyword>
<proteinExistence type="inferred from homology"/>
<feature type="compositionally biased region" description="Low complexity" evidence="8">
    <location>
        <begin position="524"/>
        <end position="541"/>
    </location>
</feature>
<keyword evidence="11" id="KW-1185">Reference proteome</keyword>
<dbReference type="Pfam" id="PF03909">
    <property type="entry name" value="BSD"/>
    <property type="match status" value="2"/>
</dbReference>
<feature type="compositionally biased region" description="Acidic residues" evidence="8">
    <location>
        <begin position="476"/>
        <end position="485"/>
    </location>
</feature>
<dbReference type="Gene3D" id="2.30.29.30">
    <property type="entry name" value="Pleckstrin-homology domain (PH domain)/Phosphotyrosine-binding domain (PTB)"/>
    <property type="match status" value="1"/>
</dbReference>
<comment type="caution">
    <text evidence="10">The sequence shown here is derived from an EMBL/GenBank/DDBJ whole genome shotgun (WGS) entry which is preliminary data.</text>
</comment>
<evidence type="ECO:0000256" key="2">
    <source>
        <dbReference type="ARBA" id="ARBA00009448"/>
    </source>
</evidence>
<feature type="coiled-coil region" evidence="7">
    <location>
        <begin position="586"/>
        <end position="616"/>
    </location>
</feature>
<evidence type="ECO:0000256" key="4">
    <source>
        <dbReference type="ARBA" id="ARBA00023015"/>
    </source>
</evidence>
<evidence type="ECO:0000256" key="1">
    <source>
        <dbReference type="ARBA" id="ARBA00004123"/>
    </source>
</evidence>
<organism evidence="10 11">
    <name type="scientific">Apiosordaria backusii</name>
    <dbReference type="NCBI Taxonomy" id="314023"/>
    <lineage>
        <taxon>Eukaryota</taxon>
        <taxon>Fungi</taxon>
        <taxon>Dikarya</taxon>
        <taxon>Ascomycota</taxon>
        <taxon>Pezizomycotina</taxon>
        <taxon>Sordariomycetes</taxon>
        <taxon>Sordariomycetidae</taxon>
        <taxon>Sordariales</taxon>
        <taxon>Lasiosphaeriaceae</taxon>
        <taxon>Apiosordaria</taxon>
    </lineage>
</organism>
<evidence type="ECO:0000313" key="10">
    <source>
        <dbReference type="EMBL" id="KAK0741686.1"/>
    </source>
</evidence>
<dbReference type="AlphaFoldDB" id="A0AA40ELU1"/>
<feature type="domain" description="BSD" evidence="9">
    <location>
        <begin position="229"/>
        <end position="280"/>
    </location>
</feature>
<evidence type="ECO:0000256" key="5">
    <source>
        <dbReference type="ARBA" id="ARBA00023163"/>
    </source>
</evidence>
<dbReference type="CDD" id="cd13229">
    <property type="entry name" value="PH_TFIIH"/>
    <property type="match status" value="1"/>
</dbReference>
<dbReference type="PANTHER" id="PTHR12856">
    <property type="entry name" value="TRANSCRIPTION INITIATION FACTOR IIH-RELATED"/>
    <property type="match status" value="1"/>
</dbReference>
<evidence type="ECO:0000259" key="9">
    <source>
        <dbReference type="PROSITE" id="PS50858"/>
    </source>
</evidence>
<dbReference type="InterPro" id="IPR013876">
    <property type="entry name" value="TFIIH_BTF_p62_N"/>
</dbReference>
<name>A0AA40ELU1_9PEZI</name>
<dbReference type="EMBL" id="JAUKTV010000003">
    <property type="protein sequence ID" value="KAK0741686.1"/>
    <property type="molecule type" value="Genomic_DNA"/>
</dbReference>
<dbReference type="FunFam" id="2.30.29.30:FF:000406">
    <property type="entry name" value="Putative RNA polymerase II transcription factor related protein"/>
    <property type="match status" value="1"/>
</dbReference>
<feature type="region of interest" description="Disordered" evidence="8">
    <location>
        <begin position="368"/>
        <end position="388"/>
    </location>
</feature>
<dbReference type="InterPro" id="IPR027079">
    <property type="entry name" value="Tfb1/GTF2H1"/>
</dbReference>
<dbReference type="SMART" id="SM00751">
    <property type="entry name" value="BSD"/>
    <property type="match status" value="2"/>
</dbReference>
<dbReference type="GO" id="GO:0006289">
    <property type="term" value="P:nucleotide-excision repair"/>
    <property type="evidence" value="ECO:0007669"/>
    <property type="project" value="InterPro"/>
</dbReference>
<dbReference type="SUPFAM" id="SSF50729">
    <property type="entry name" value="PH domain-like"/>
    <property type="match status" value="1"/>
</dbReference>
<feature type="region of interest" description="Disordered" evidence="8">
    <location>
        <begin position="460"/>
        <end position="504"/>
    </location>
</feature>
<sequence length="666" mass="72882">MELPQGRATYKKKDGILTLTEDKKFLIWSPLPATGPPTVSLALDRILNLQQTPDTAAKVILKVIEKPKEAEEGQGQAFLFQFTSPTDARAEANAIKALLSQILSELRGNDPSVPKPIGTPQADANGAAGPSAAMSFASTVNSKGPSIRWFDDNALKADTDLQRSLLSKDEDLAQTYSQALSLKPPSIPDAAFDAQFWSTRVGLLRSHAIELNQKKGAYNVLSTIKPRTEDGEVKLSLNPEQIQTILHQHPLVRRIYNENVPKTPVATFWSKFFLSKLCKKLRGERVTDIDNSEPLFDKYLDADNSMGFASKITAAQQLPHIIDINANEENQGGFKSGNRKDVEMRPRANVPIIRTLNSISEKIMADVAPSDLDPSAGPNGIPDDTRTIDELTLRDLRGETPSSRIILNLKEQSALFSSTTNTTTTPTAQPNSTNATDQALFAQQDPSGVLFEVQADLDMLDEDPSGGLDLRKGIGVDDDSDDEANADPSVPHITQTPHIGSHSARLAAKNQILSSLRKRQAENTSLSSAGITTSTGTTLPSEPMTIPASISHQCYLTNASSVEFLRQFYTAFMDPAANQRELKYYVDALGKSRERIEALAEEAERLKWEKEAQIRQEALERFQKTGVKGKKPKIRGGREDVMGLFEGTLVGLRVAEGVWEASGRGR</sequence>
<dbReference type="GO" id="GO:0000439">
    <property type="term" value="C:transcription factor TFIIH core complex"/>
    <property type="evidence" value="ECO:0007669"/>
    <property type="project" value="InterPro"/>
</dbReference>
<accession>A0AA40ELU1</accession>
<keyword evidence="6" id="KW-0539">Nucleus</keyword>
<dbReference type="InterPro" id="IPR005607">
    <property type="entry name" value="BSD_dom"/>
</dbReference>
<protein>
    <recommendedName>
        <fullName evidence="9">BSD domain-containing protein</fullName>
    </recommendedName>
</protein>
<feature type="domain" description="BSD" evidence="9">
    <location>
        <begin position="149"/>
        <end position="208"/>
    </location>
</feature>
<dbReference type="Proteomes" id="UP001172159">
    <property type="component" value="Unassembled WGS sequence"/>
</dbReference>
<keyword evidence="7" id="KW-0175">Coiled coil</keyword>